<dbReference type="GO" id="GO:0016020">
    <property type="term" value="C:membrane"/>
    <property type="evidence" value="ECO:0007669"/>
    <property type="project" value="UniProtKB-SubCell"/>
</dbReference>
<dbReference type="Proteomes" id="UP000606974">
    <property type="component" value="Unassembled WGS sequence"/>
</dbReference>
<evidence type="ECO:0000256" key="4">
    <source>
        <dbReference type="ARBA" id="ARBA00023136"/>
    </source>
</evidence>
<accession>A0A8H7ACF2</accession>
<dbReference type="InterPro" id="IPR049326">
    <property type="entry name" value="Rhodopsin_dom_fungi"/>
</dbReference>
<dbReference type="InterPro" id="IPR052337">
    <property type="entry name" value="SAT4-like"/>
</dbReference>
<feature type="region of interest" description="Disordered" evidence="6">
    <location>
        <begin position="350"/>
        <end position="386"/>
    </location>
</feature>
<comment type="similarity">
    <text evidence="5">Belongs to the SAT4 family.</text>
</comment>
<dbReference type="EMBL" id="JAACFV010000226">
    <property type="protein sequence ID" value="KAF7502700.1"/>
    <property type="molecule type" value="Genomic_DNA"/>
</dbReference>
<evidence type="ECO:0000256" key="3">
    <source>
        <dbReference type="ARBA" id="ARBA00022989"/>
    </source>
</evidence>
<feature type="transmembrane region" description="Helical" evidence="7">
    <location>
        <begin position="177"/>
        <end position="200"/>
    </location>
</feature>
<keyword evidence="4 7" id="KW-0472">Membrane</keyword>
<evidence type="ECO:0000313" key="9">
    <source>
        <dbReference type="EMBL" id="KAF7502700.1"/>
    </source>
</evidence>
<dbReference type="AlphaFoldDB" id="A0A8H7ACF2"/>
<feature type="transmembrane region" description="Helical" evidence="7">
    <location>
        <begin position="216"/>
        <end position="237"/>
    </location>
</feature>
<dbReference type="Pfam" id="PF20684">
    <property type="entry name" value="Fung_rhodopsin"/>
    <property type="match status" value="1"/>
</dbReference>
<name>A0A8H7ACF2_9EURO</name>
<keyword evidence="10" id="KW-1185">Reference proteome</keyword>
<dbReference type="OrthoDB" id="444631at2759"/>
<gene>
    <name evidence="9" type="ORF">GJ744_005239</name>
</gene>
<keyword evidence="2 7" id="KW-0812">Transmembrane</keyword>
<dbReference type="PANTHER" id="PTHR33048:SF47">
    <property type="entry name" value="INTEGRAL MEMBRANE PROTEIN-RELATED"/>
    <property type="match status" value="1"/>
</dbReference>
<evidence type="ECO:0000256" key="2">
    <source>
        <dbReference type="ARBA" id="ARBA00022692"/>
    </source>
</evidence>
<evidence type="ECO:0000256" key="1">
    <source>
        <dbReference type="ARBA" id="ARBA00004141"/>
    </source>
</evidence>
<evidence type="ECO:0000256" key="7">
    <source>
        <dbReference type="SAM" id="Phobius"/>
    </source>
</evidence>
<evidence type="ECO:0000313" key="10">
    <source>
        <dbReference type="Proteomes" id="UP000606974"/>
    </source>
</evidence>
<evidence type="ECO:0000259" key="8">
    <source>
        <dbReference type="Pfam" id="PF20684"/>
    </source>
</evidence>
<proteinExistence type="inferred from homology"/>
<evidence type="ECO:0000256" key="5">
    <source>
        <dbReference type="ARBA" id="ARBA00038359"/>
    </source>
</evidence>
<feature type="transmembrane region" description="Helical" evidence="7">
    <location>
        <begin position="257"/>
        <end position="275"/>
    </location>
</feature>
<feature type="transmembrane region" description="Helical" evidence="7">
    <location>
        <begin position="107"/>
        <end position="129"/>
    </location>
</feature>
<dbReference type="PANTHER" id="PTHR33048">
    <property type="entry name" value="PTH11-LIKE INTEGRAL MEMBRANE PROTEIN (AFU_ORTHOLOGUE AFUA_5G11245)"/>
    <property type="match status" value="1"/>
</dbReference>
<feature type="domain" description="Rhodopsin" evidence="8">
    <location>
        <begin position="40"/>
        <end position="280"/>
    </location>
</feature>
<organism evidence="9 10">
    <name type="scientific">Endocarpon pusillum</name>
    <dbReference type="NCBI Taxonomy" id="364733"/>
    <lineage>
        <taxon>Eukaryota</taxon>
        <taxon>Fungi</taxon>
        <taxon>Dikarya</taxon>
        <taxon>Ascomycota</taxon>
        <taxon>Pezizomycotina</taxon>
        <taxon>Eurotiomycetes</taxon>
        <taxon>Chaetothyriomycetidae</taxon>
        <taxon>Verrucariales</taxon>
        <taxon>Verrucariaceae</taxon>
        <taxon>Endocarpon</taxon>
    </lineage>
</organism>
<evidence type="ECO:0000256" key="6">
    <source>
        <dbReference type="SAM" id="MobiDB-lite"/>
    </source>
</evidence>
<feature type="transmembrane region" description="Helical" evidence="7">
    <location>
        <begin position="136"/>
        <end position="157"/>
    </location>
</feature>
<keyword evidence="3 7" id="KW-1133">Transmembrane helix</keyword>
<reference evidence="9" key="1">
    <citation type="submission" date="2020-02" db="EMBL/GenBank/DDBJ databases">
        <authorList>
            <person name="Palmer J.M."/>
        </authorList>
    </citation>
    <scope>NUCLEOTIDE SEQUENCE</scope>
    <source>
        <strain evidence="9">EPUS1.4</strain>
        <tissue evidence="9">Thallus</tissue>
    </source>
</reference>
<protein>
    <recommendedName>
        <fullName evidence="8">Rhodopsin domain-containing protein</fullName>
    </recommendedName>
</protein>
<feature type="transmembrane region" description="Helical" evidence="7">
    <location>
        <begin position="56"/>
        <end position="75"/>
    </location>
</feature>
<sequence length="386" mass="42414">MSTFPPSAATDPNLPHDSLVPQIIGICSAMLVLVTLVIVARFWVRWTLVKARLGPDDWCILVSWVLAVAFDLAPINQTRYGFGRHIYDLSPDTNFSVSLKLYYFGEILYYLCAGTTKVAILILYLRLAVQRTYRMLIWACMVFVILTALSCVIASILQCTPVHKAWDAAENVAGSCFNVNALFFANAGLDILQDALIYVLPMKMLYGVKVPRRQKIALMFVFAVGGFVVVSGMVRLYSLKVAQDTPDPSYDNFGAAVWSSIECNIGIVCASLPYFKPLIDRFYSSLMGYSRGSPKMVRLANGPAGSKTLKQSQKRSVDQTELELERGISCNDSYAVKYTANCDYSVTANGNSSSAPNSSEGHISSEEAHGIHGGIQKSMSVVISRD</sequence>
<feature type="compositionally biased region" description="Polar residues" evidence="6">
    <location>
        <begin position="377"/>
        <end position="386"/>
    </location>
</feature>
<comment type="subcellular location">
    <subcellularLocation>
        <location evidence="1">Membrane</location>
        <topology evidence="1">Multi-pass membrane protein</topology>
    </subcellularLocation>
</comment>
<comment type="caution">
    <text evidence="9">The sequence shown here is derived from an EMBL/GenBank/DDBJ whole genome shotgun (WGS) entry which is preliminary data.</text>
</comment>
<feature type="compositionally biased region" description="Low complexity" evidence="6">
    <location>
        <begin position="350"/>
        <end position="359"/>
    </location>
</feature>
<feature type="transmembrane region" description="Helical" evidence="7">
    <location>
        <begin position="20"/>
        <end position="44"/>
    </location>
</feature>